<name>A0A2P2N471_RHIMU</name>
<reference evidence="1" key="1">
    <citation type="submission" date="2018-02" db="EMBL/GenBank/DDBJ databases">
        <title>Rhizophora mucronata_Transcriptome.</title>
        <authorList>
            <person name="Meera S.P."/>
            <person name="Sreeshan A."/>
            <person name="Augustine A."/>
        </authorList>
    </citation>
    <scope>NUCLEOTIDE SEQUENCE</scope>
    <source>
        <tissue evidence="1">Leaf</tissue>
    </source>
</reference>
<protein>
    <submittedName>
        <fullName evidence="1">Uncharacterized protein</fullName>
    </submittedName>
</protein>
<sequence length="43" mass="5077">MKAISKLLPTGLSLICVRKYKIISEYDIWSFLVFLTFIIYDAY</sequence>
<dbReference type="AlphaFoldDB" id="A0A2P2N471"/>
<proteinExistence type="predicted"/>
<organism evidence="1">
    <name type="scientific">Rhizophora mucronata</name>
    <name type="common">Asiatic mangrove</name>
    <dbReference type="NCBI Taxonomy" id="61149"/>
    <lineage>
        <taxon>Eukaryota</taxon>
        <taxon>Viridiplantae</taxon>
        <taxon>Streptophyta</taxon>
        <taxon>Embryophyta</taxon>
        <taxon>Tracheophyta</taxon>
        <taxon>Spermatophyta</taxon>
        <taxon>Magnoliopsida</taxon>
        <taxon>eudicotyledons</taxon>
        <taxon>Gunneridae</taxon>
        <taxon>Pentapetalae</taxon>
        <taxon>rosids</taxon>
        <taxon>fabids</taxon>
        <taxon>Malpighiales</taxon>
        <taxon>Rhizophoraceae</taxon>
        <taxon>Rhizophora</taxon>
    </lineage>
</organism>
<accession>A0A2P2N471</accession>
<evidence type="ECO:0000313" key="1">
    <source>
        <dbReference type="EMBL" id="MBX37277.1"/>
    </source>
</evidence>
<dbReference type="EMBL" id="GGEC01056793">
    <property type="protein sequence ID" value="MBX37277.1"/>
    <property type="molecule type" value="Transcribed_RNA"/>
</dbReference>